<dbReference type="EMBL" id="CADIJR010000040">
    <property type="protein sequence ID" value="CAB3671352.1"/>
    <property type="molecule type" value="Genomic_DNA"/>
</dbReference>
<proteinExistence type="predicted"/>
<dbReference type="GeneID" id="92899658"/>
<evidence type="ECO:0000313" key="2">
    <source>
        <dbReference type="EMBL" id="CAB3671352.1"/>
    </source>
</evidence>
<accession>A0A6J5APG8</accession>
<organism evidence="2 3">
    <name type="scientific">Achromobacter insuavis</name>
    <dbReference type="NCBI Taxonomy" id="1287735"/>
    <lineage>
        <taxon>Bacteria</taxon>
        <taxon>Pseudomonadati</taxon>
        <taxon>Pseudomonadota</taxon>
        <taxon>Betaproteobacteria</taxon>
        <taxon>Burkholderiales</taxon>
        <taxon>Alcaligenaceae</taxon>
        <taxon>Achromobacter</taxon>
    </lineage>
</organism>
<dbReference type="RefSeq" id="WP_054433268.1">
    <property type="nucleotide sequence ID" value="NZ_CADIJR010000040.1"/>
</dbReference>
<evidence type="ECO:0000313" key="3">
    <source>
        <dbReference type="Proteomes" id="UP000507979"/>
    </source>
</evidence>
<protein>
    <submittedName>
        <fullName evidence="2">Uncharacterized protein</fullName>
    </submittedName>
</protein>
<gene>
    <name evidence="2" type="ORF">LMG26845_03790</name>
</gene>
<name>A0A6J5APG8_9BURK</name>
<sequence>MFPSDHRPPGAPDDVPPDDPPLPGHPARPDDPRPNPNHAPDDPGEPDVVPPPPDPRAPGTIDLA</sequence>
<feature type="region of interest" description="Disordered" evidence="1">
    <location>
        <begin position="1"/>
        <end position="64"/>
    </location>
</feature>
<evidence type="ECO:0000256" key="1">
    <source>
        <dbReference type="SAM" id="MobiDB-lite"/>
    </source>
</evidence>
<dbReference type="AlphaFoldDB" id="A0A6J5APG8"/>
<reference evidence="2 3" key="1">
    <citation type="submission" date="2020-04" db="EMBL/GenBank/DDBJ databases">
        <authorList>
            <person name="De Canck E."/>
        </authorList>
    </citation>
    <scope>NUCLEOTIDE SEQUENCE [LARGE SCALE GENOMIC DNA]</scope>
    <source>
        <strain evidence="2 3">LMG 26845</strain>
    </source>
</reference>
<dbReference type="Proteomes" id="UP000507979">
    <property type="component" value="Unassembled WGS sequence"/>
</dbReference>
<keyword evidence="3" id="KW-1185">Reference proteome</keyword>